<evidence type="ECO:0000313" key="2">
    <source>
        <dbReference type="EMBL" id="KAG5668772.1"/>
    </source>
</evidence>
<accession>A0A9J6BFW3</accession>
<dbReference type="PANTHER" id="PTHR24155">
    <property type="entry name" value="OSTEOCLAST-STIMULATING FACTOR 1"/>
    <property type="match status" value="1"/>
</dbReference>
<protein>
    <submittedName>
        <fullName evidence="2">Uncharacterized protein</fullName>
    </submittedName>
</protein>
<dbReference type="GO" id="GO:0007185">
    <property type="term" value="P:cell surface receptor protein tyrosine phosphatase signaling pathway"/>
    <property type="evidence" value="ECO:0007669"/>
    <property type="project" value="TreeGrafter"/>
</dbReference>
<dbReference type="PANTHER" id="PTHR24155:SF11">
    <property type="entry name" value="CASKIN, ISOFORM B"/>
    <property type="match status" value="1"/>
</dbReference>
<keyword evidence="3" id="KW-1185">Reference proteome</keyword>
<comment type="caution">
    <text evidence="2">The sequence shown here is derived from an EMBL/GenBank/DDBJ whole genome shotgun (WGS) entry which is preliminary data.</text>
</comment>
<feature type="compositionally biased region" description="Acidic residues" evidence="1">
    <location>
        <begin position="206"/>
        <end position="215"/>
    </location>
</feature>
<dbReference type="Proteomes" id="UP001107558">
    <property type="component" value="Chromosome 4"/>
</dbReference>
<evidence type="ECO:0000313" key="3">
    <source>
        <dbReference type="Proteomes" id="UP001107558"/>
    </source>
</evidence>
<feature type="region of interest" description="Disordered" evidence="1">
    <location>
        <begin position="166"/>
        <end position="215"/>
    </location>
</feature>
<feature type="region of interest" description="Disordered" evidence="1">
    <location>
        <begin position="61"/>
        <end position="84"/>
    </location>
</feature>
<proteinExistence type="predicted"/>
<organism evidence="2 3">
    <name type="scientific">Polypedilum vanderplanki</name>
    <name type="common">Sleeping chironomid midge</name>
    <dbReference type="NCBI Taxonomy" id="319348"/>
    <lineage>
        <taxon>Eukaryota</taxon>
        <taxon>Metazoa</taxon>
        <taxon>Ecdysozoa</taxon>
        <taxon>Arthropoda</taxon>
        <taxon>Hexapoda</taxon>
        <taxon>Insecta</taxon>
        <taxon>Pterygota</taxon>
        <taxon>Neoptera</taxon>
        <taxon>Endopterygota</taxon>
        <taxon>Diptera</taxon>
        <taxon>Nematocera</taxon>
        <taxon>Chironomoidea</taxon>
        <taxon>Chironomidae</taxon>
        <taxon>Chironominae</taxon>
        <taxon>Polypedilum</taxon>
        <taxon>Polypedilum</taxon>
    </lineage>
</organism>
<gene>
    <name evidence="2" type="ORF">PVAND_016699</name>
</gene>
<dbReference type="AlphaFoldDB" id="A0A9J6BFW3"/>
<name>A0A9J6BFW3_POLVA</name>
<dbReference type="EMBL" id="JADBJN010000004">
    <property type="protein sequence ID" value="KAG5668772.1"/>
    <property type="molecule type" value="Genomic_DNA"/>
</dbReference>
<feature type="compositionally biased region" description="Polar residues" evidence="1">
    <location>
        <begin position="194"/>
        <end position="204"/>
    </location>
</feature>
<dbReference type="GO" id="GO:0030424">
    <property type="term" value="C:axon"/>
    <property type="evidence" value="ECO:0007669"/>
    <property type="project" value="TreeGrafter"/>
</dbReference>
<dbReference type="GO" id="GO:0005925">
    <property type="term" value="C:focal adhesion"/>
    <property type="evidence" value="ECO:0007669"/>
    <property type="project" value="TreeGrafter"/>
</dbReference>
<feature type="compositionally biased region" description="Low complexity" evidence="1">
    <location>
        <begin position="170"/>
        <end position="186"/>
    </location>
</feature>
<dbReference type="GO" id="GO:0019903">
    <property type="term" value="F:protein phosphatase binding"/>
    <property type="evidence" value="ECO:0007669"/>
    <property type="project" value="TreeGrafter"/>
</dbReference>
<feature type="compositionally biased region" description="Polar residues" evidence="1">
    <location>
        <begin position="72"/>
        <end position="84"/>
    </location>
</feature>
<sequence>MLTKLLKRRDCNHNISPYSINQMHIWLIFNIIHLCHMLCNHGEESYDDGDITPTNEIMEAKNETSSGGGTLPRQQRQTKRSVTPTQICDTKLPTNDVSTSNVTTTATTCIWKLYAGQTHQTQAEVHVEHSQVEVCMSNSSIDSIDQIPFANENAGTIKQRALNRHDLPQSASSSSTSSSNSSASTAIPLCSSGARVTSPATTECDTNLDDPDDSDTVFNDINIMLNKLNGEIDIMIEHGANGENNGEN</sequence>
<dbReference type="GO" id="GO:0007409">
    <property type="term" value="P:axonogenesis"/>
    <property type="evidence" value="ECO:0007669"/>
    <property type="project" value="TreeGrafter"/>
</dbReference>
<evidence type="ECO:0000256" key="1">
    <source>
        <dbReference type="SAM" id="MobiDB-lite"/>
    </source>
</evidence>
<reference evidence="2" key="1">
    <citation type="submission" date="2021-03" db="EMBL/GenBank/DDBJ databases">
        <title>Chromosome level genome of the anhydrobiotic midge Polypedilum vanderplanki.</title>
        <authorList>
            <person name="Yoshida Y."/>
            <person name="Kikawada T."/>
            <person name="Gusev O."/>
        </authorList>
    </citation>
    <scope>NUCLEOTIDE SEQUENCE</scope>
    <source>
        <strain evidence="2">NIAS01</strain>
        <tissue evidence="2">Whole body or cell culture</tissue>
    </source>
</reference>
<dbReference type="OrthoDB" id="6156898at2759"/>
<dbReference type="GO" id="GO:0035591">
    <property type="term" value="F:signaling adaptor activity"/>
    <property type="evidence" value="ECO:0007669"/>
    <property type="project" value="TreeGrafter"/>
</dbReference>